<feature type="domain" description="Methyltransferase" evidence="4">
    <location>
        <begin position="244"/>
        <end position="332"/>
    </location>
</feature>
<dbReference type="RefSeq" id="WP_009519728.1">
    <property type="nucleotide sequence ID" value="NZ_CCAE010000030.1"/>
</dbReference>
<dbReference type="Gene3D" id="3.40.50.150">
    <property type="entry name" value="Vaccinia Virus protein VP39"/>
    <property type="match status" value="1"/>
</dbReference>
<dbReference type="InterPro" id="IPR011990">
    <property type="entry name" value="TPR-like_helical_dom_sf"/>
</dbReference>
<feature type="repeat" description="TPR" evidence="3">
    <location>
        <begin position="43"/>
        <end position="76"/>
    </location>
</feature>
<dbReference type="PROSITE" id="PS50005">
    <property type="entry name" value="TPR"/>
    <property type="match status" value="4"/>
</dbReference>
<feature type="repeat" description="TPR" evidence="3">
    <location>
        <begin position="145"/>
        <end position="178"/>
    </location>
</feature>
<dbReference type="SUPFAM" id="SSF48452">
    <property type="entry name" value="TPR-like"/>
    <property type="match status" value="1"/>
</dbReference>
<keyword evidence="6" id="KW-1185">Reference proteome</keyword>
<dbReference type="CDD" id="cd02440">
    <property type="entry name" value="AdoMet_MTases"/>
    <property type="match status" value="1"/>
</dbReference>
<dbReference type="GO" id="GO:0008168">
    <property type="term" value="F:methyltransferase activity"/>
    <property type="evidence" value="ECO:0007669"/>
    <property type="project" value="UniProtKB-KW"/>
</dbReference>
<dbReference type="InterPro" id="IPR050498">
    <property type="entry name" value="Ycf3"/>
</dbReference>
<evidence type="ECO:0000256" key="2">
    <source>
        <dbReference type="ARBA" id="ARBA00022803"/>
    </source>
</evidence>
<gene>
    <name evidence="5" type="ORF">BN948_03276</name>
</gene>
<feature type="repeat" description="TPR" evidence="3">
    <location>
        <begin position="9"/>
        <end position="42"/>
    </location>
</feature>
<keyword evidence="5" id="KW-0489">Methyltransferase</keyword>
<dbReference type="Pfam" id="PF13428">
    <property type="entry name" value="TPR_14"/>
    <property type="match status" value="1"/>
</dbReference>
<dbReference type="AlphaFoldDB" id="A0A1L1PHH4"/>
<keyword evidence="5" id="KW-0808">Transferase</keyword>
<sequence>MSDDTTERAKAHFFSGNAHFEAGRLDAARADYEAALALVPGRPSVLANLGVTLCRLGQWPAAIEHLDAALLADPTHRDAWAALGLCREALNQWAGAAHALRQAIALGALLPSLHLALSHCELRQDHWREALKALDDALEIDPREPEVWSQRGHLLRESGQLKEAARSYEQALQHGAEPALHRHYLAAVQDVREPQAPPPVYAGALFDQYADDFQDHLLAQLKYAAPETLLKPLLADGLRLGLALDLGCGTGLCGRLIAPHAEAVDGVDASRAMVERARASGTYREVAHGDLLAFLRASDAPADLIVAADVFIYVGPLDEVFAAAAARLAPGGSFAFSVEQADAGRDLQLRPSLRYAHSRPLIERLAAAHGLVVQAIEAGPIREEQGRAVMGWYAWLRRVAA</sequence>
<reference evidence="6" key="1">
    <citation type="submission" date="2014-11" db="EMBL/GenBank/DDBJ databases">
        <title>Draft genome sequence of Hydrogenophaga intermedia S1.</title>
        <authorList>
            <person name="Gan H.M."/>
            <person name="Chew T.H."/>
            <person name="Stolz A."/>
        </authorList>
    </citation>
    <scope>NUCLEOTIDE SEQUENCE [LARGE SCALE GENOMIC DNA]</scope>
    <source>
        <strain evidence="6">S1</strain>
    </source>
</reference>
<evidence type="ECO:0000313" key="5">
    <source>
        <dbReference type="EMBL" id="CDN88840.1"/>
    </source>
</evidence>
<evidence type="ECO:0000259" key="4">
    <source>
        <dbReference type="Pfam" id="PF13649"/>
    </source>
</evidence>
<dbReference type="InterPro" id="IPR041698">
    <property type="entry name" value="Methyltransf_25"/>
</dbReference>
<evidence type="ECO:0000313" key="6">
    <source>
        <dbReference type="Proteomes" id="UP000028878"/>
    </source>
</evidence>
<evidence type="ECO:0000256" key="1">
    <source>
        <dbReference type="ARBA" id="ARBA00022737"/>
    </source>
</evidence>
<dbReference type="Pfam" id="PF13649">
    <property type="entry name" value="Methyltransf_25"/>
    <property type="match status" value="1"/>
</dbReference>
<dbReference type="SUPFAM" id="SSF53335">
    <property type="entry name" value="S-adenosyl-L-methionine-dependent methyltransferases"/>
    <property type="match status" value="1"/>
</dbReference>
<dbReference type="SMART" id="SM00028">
    <property type="entry name" value="TPR"/>
    <property type="match status" value="5"/>
</dbReference>
<name>A0A1L1PHH4_HYDIT</name>
<evidence type="ECO:0000256" key="3">
    <source>
        <dbReference type="PROSITE-ProRule" id="PRU00339"/>
    </source>
</evidence>
<dbReference type="InterPro" id="IPR029063">
    <property type="entry name" value="SAM-dependent_MTases_sf"/>
</dbReference>
<protein>
    <submittedName>
        <fullName evidence="5">Methyltransferase type 11</fullName>
    </submittedName>
</protein>
<dbReference type="Proteomes" id="UP000028878">
    <property type="component" value="Unassembled WGS sequence"/>
</dbReference>
<dbReference type="InterPro" id="IPR019734">
    <property type="entry name" value="TPR_rpt"/>
</dbReference>
<dbReference type="Gene3D" id="1.25.40.10">
    <property type="entry name" value="Tetratricopeptide repeat domain"/>
    <property type="match status" value="2"/>
</dbReference>
<proteinExistence type="predicted"/>
<accession>A0A1L1PHH4</accession>
<keyword evidence="2 3" id="KW-0802">TPR repeat</keyword>
<dbReference type="PANTHER" id="PTHR44858">
    <property type="entry name" value="TETRATRICOPEPTIDE REPEAT PROTEIN 6"/>
    <property type="match status" value="1"/>
</dbReference>
<dbReference type="Pfam" id="PF14559">
    <property type="entry name" value="TPR_19"/>
    <property type="match status" value="1"/>
</dbReference>
<dbReference type="GO" id="GO:0032259">
    <property type="term" value="P:methylation"/>
    <property type="evidence" value="ECO:0007669"/>
    <property type="project" value="UniProtKB-KW"/>
</dbReference>
<dbReference type="EMBL" id="CCAE010000030">
    <property type="protein sequence ID" value="CDN88840.1"/>
    <property type="molecule type" value="Genomic_DNA"/>
</dbReference>
<keyword evidence="1" id="KW-0677">Repeat</keyword>
<dbReference type="PANTHER" id="PTHR44858:SF1">
    <property type="entry name" value="UDP-N-ACETYLGLUCOSAMINE--PEPTIDE N-ACETYLGLUCOSAMINYLTRANSFERASE SPINDLY-RELATED"/>
    <property type="match status" value="1"/>
</dbReference>
<organism evidence="5 6">
    <name type="scientific">Hydrogenophaga intermedia</name>
    <dbReference type="NCBI Taxonomy" id="65786"/>
    <lineage>
        <taxon>Bacteria</taxon>
        <taxon>Pseudomonadati</taxon>
        <taxon>Pseudomonadota</taxon>
        <taxon>Betaproteobacteria</taxon>
        <taxon>Burkholderiales</taxon>
        <taxon>Comamonadaceae</taxon>
        <taxon>Hydrogenophaga</taxon>
    </lineage>
</organism>
<feature type="repeat" description="TPR" evidence="3">
    <location>
        <begin position="111"/>
        <end position="144"/>
    </location>
</feature>